<dbReference type="Gene3D" id="3.40.50.720">
    <property type="entry name" value="NAD(P)-binding Rossmann-like Domain"/>
    <property type="match status" value="1"/>
</dbReference>
<dbReference type="AlphaFoldDB" id="A0A271IYB3"/>
<comment type="subcellular location">
    <subcellularLocation>
        <location evidence="1">Endoplasmic reticulum</location>
    </subcellularLocation>
</comment>
<gene>
    <name evidence="4" type="ORF">BSZ37_04160</name>
</gene>
<accession>A0A271IYB3</accession>
<dbReference type="PIRSF" id="PIRSF000126">
    <property type="entry name" value="11-beta-HSD1"/>
    <property type="match status" value="1"/>
</dbReference>
<evidence type="ECO:0000313" key="4">
    <source>
        <dbReference type="EMBL" id="PAP75685.1"/>
    </source>
</evidence>
<sequence>MIPTRPMADFQTTYGPWAVVTGASSGIGRAFAEALATRGLNVVLTARREAALATLAEALRQTHGVEARVVPADLGTEAGVAAVEGGSADLDVGLLVASAGFGTSGAFLESDLGDEIAMLDVNVRAVARLTHGVGRRLVARGRGGIVLLGSLVGFQGTPFAAHYAATKAYVQTLGEALHVELAPRGVDVVVSAPGPVDTGFAEVADMQMGAALTPDAVVGPTLAALGRRQTVRPGLLTKVLTAGLSPLPRWARVRVMGRVMGGMTEHQRA</sequence>
<evidence type="ECO:0000256" key="1">
    <source>
        <dbReference type="ARBA" id="ARBA00004240"/>
    </source>
</evidence>
<dbReference type="PROSITE" id="PS00061">
    <property type="entry name" value="ADH_SHORT"/>
    <property type="match status" value="1"/>
</dbReference>
<dbReference type="InterPro" id="IPR020904">
    <property type="entry name" value="Sc_DH/Rdtase_CS"/>
</dbReference>
<protein>
    <submittedName>
        <fullName evidence="4">Short-chain dehydrogenase</fullName>
    </submittedName>
</protein>
<comment type="similarity">
    <text evidence="2">Belongs to the short-chain dehydrogenases/reductases (SDR) family.</text>
</comment>
<dbReference type="SUPFAM" id="SSF51735">
    <property type="entry name" value="NAD(P)-binding Rossmann-fold domains"/>
    <property type="match status" value="1"/>
</dbReference>
<dbReference type="Proteomes" id="UP000216339">
    <property type="component" value="Unassembled WGS sequence"/>
</dbReference>
<reference evidence="4 5" key="1">
    <citation type="submission" date="2016-11" db="EMBL/GenBank/DDBJ databases">
        <title>Study of marine rhodopsin-containing bacteria.</title>
        <authorList>
            <person name="Yoshizawa S."/>
            <person name="Kumagai Y."/>
            <person name="Kogure K."/>
        </authorList>
    </citation>
    <scope>NUCLEOTIDE SEQUENCE [LARGE SCALE GENOMIC DNA]</scope>
    <source>
        <strain evidence="4 5">SAORIC-28</strain>
    </source>
</reference>
<dbReference type="InterPro" id="IPR036291">
    <property type="entry name" value="NAD(P)-bd_dom_sf"/>
</dbReference>
<comment type="caution">
    <text evidence="4">The sequence shown here is derived from an EMBL/GenBank/DDBJ whole genome shotgun (WGS) entry which is preliminary data.</text>
</comment>
<proteinExistence type="inferred from homology"/>
<keyword evidence="3" id="KW-0560">Oxidoreductase</keyword>
<dbReference type="InterPro" id="IPR051019">
    <property type="entry name" value="VLCFA-Steroid_DH"/>
</dbReference>
<evidence type="ECO:0000313" key="5">
    <source>
        <dbReference type="Proteomes" id="UP000216339"/>
    </source>
</evidence>
<dbReference type="InterPro" id="IPR002347">
    <property type="entry name" value="SDR_fam"/>
</dbReference>
<organism evidence="4 5">
    <name type="scientific">Rubrivirga marina</name>
    <dbReference type="NCBI Taxonomy" id="1196024"/>
    <lineage>
        <taxon>Bacteria</taxon>
        <taxon>Pseudomonadati</taxon>
        <taxon>Rhodothermota</taxon>
        <taxon>Rhodothermia</taxon>
        <taxon>Rhodothermales</taxon>
        <taxon>Rubricoccaceae</taxon>
        <taxon>Rubrivirga</taxon>
    </lineage>
</organism>
<dbReference type="PANTHER" id="PTHR43899">
    <property type="entry name" value="RH59310P"/>
    <property type="match status" value="1"/>
</dbReference>
<dbReference type="Pfam" id="PF00106">
    <property type="entry name" value="adh_short"/>
    <property type="match status" value="1"/>
</dbReference>
<keyword evidence="5" id="KW-1185">Reference proteome</keyword>
<dbReference type="EMBL" id="MQWD01000001">
    <property type="protein sequence ID" value="PAP75685.1"/>
    <property type="molecule type" value="Genomic_DNA"/>
</dbReference>
<dbReference type="PANTHER" id="PTHR43899:SF13">
    <property type="entry name" value="RH59310P"/>
    <property type="match status" value="1"/>
</dbReference>
<evidence type="ECO:0000256" key="2">
    <source>
        <dbReference type="ARBA" id="ARBA00006484"/>
    </source>
</evidence>
<name>A0A271IYB3_9BACT</name>
<dbReference type="PRINTS" id="PR00081">
    <property type="entry name" value="GDHRDH"/>
</dbReference>
<dbReference type="GO" id="GO:0016491">
    <property type="term" value="F:oxidoreductase activity"/>
    <property type="evidence" value="ECO:0007669"/>
    <property type="project" value="UniProtKB-KW"/>
</dbReference>
<evidence type="ECO:0000256" key="3">
    <source>
        <dbReference type="ARBA" id="ARBA00023002"/>
    </source>
</evidence>